<evidence type="ECO:0000313" key="7">
    <source>
        <dbReference type="Proteomes" id="UP000249419"/>
    </source>
</evidence>
<accession>A0A1C4TW78</accession>
<dbReference type="InterPro" id="IPR007278">
    <property type="entry name" value="DUF397"/>
</dbReference>
<reference evidence="2 6" key="3">
    <citation type="submission" date="2018-03" db="EMBL/GenBank/DDBJ databases">
        <title>Genomic framework for the identification of Micromonospora saelicesensis and Micromonospora noduli.</title>
        <authorList>
            <person name="Riesco R."/>
            <person name="Trujillo M.E."/>
        </authorList>
    </citation>
    <scope>NUCLEOTIDE SEQUENCE [LARGE SCALE GENOMIC DNA]</scope>
    <source>
        <strain evidence="2 6">GAR05</strain>
    </source>
</reference>
<gene>
    <name evidence="4" type="ORF">GA0070561_0383</name>
    <name evidence="2" type="ORF">GAR05_05969</name>
    <name evidence="3" type="ORF">PSN13_06272</name>
</gene>
<evidence type="ECO:0000313" key="2">
    <source>
        <dbReference type="EMBL" id="RAN92482.1"/>
    </source>
</evidence>
<keyword evidence="6" id="KW-1185">Reference proteome</keyword>
<name>A0A1C4TW78_9ACTN</name>
<dbReference type="STRING" id="285676.GA0070561_0383"/>
<evidence type="ECO:0000313" key="3">
    <source>
        <dbReference type="EMBL" id="RAO26251.1"/>
    </source>
</evidence>
<evidence type="ECO:0000313" key="4">
    <source>
        <dbReference type="EMBL" id="SCE63619.1"/>
    </source>
</evidence>
<evidence type="ECO:0000313" key="5">
    <source>
        <dbReference type="Proteomes" id="UP000198864"/>
    </source>
</evidence>
<feature type="domain" description="DUF397" evidence="1">
    <location>
        <begin position="12"/>
        <end position="61"/>
    </location>
</feature>
<dbReference type="EMBL" id="PXXW01000055">
    <property type="protein sequence ID" value="RAN92482.1"/>
    <property type="molecule type" value="Genomic_DNA"/>
</dbReference>
<evidence type="ECO:0000259" key="1">
    <source>
        <dbReference type="Pfam" id="PF04149"/>
    </source>
</evidence>
<dbReference type="EMBL" id="FMCR01000001">
    <property type="protein sequence ID" value="SCE63619.1"/>
    <property type="molecule type" value="Genomic_DNA"/>
</dbReference>
<dbReference type="EMBL" id="PYAG01000041">
    <property type="protein sequence ID" value="RAO26251.1"/>
    <property type="molecule type" value="Genomic_DNA"/>
</dbReference>
<sequence length="66" mass="6794">MTPMITAALAAAPWRKSSFSGDEGACVEVAAIPQLVAVRDSKDPAGPALLFPTAAWAAFAQAPPQR</sequence>
<proteinExistence type="predicted"/>
<dbReference type="RefSeq" id="WP_091393091.1">
    <property type="nucleotide sequence ID" value="NZ_CP192017.1"/>
</dbReference>
<dbReference type="Proteomes" id="UP000198864">
    <property type="component" value="Unassembled WGS sequence"/>
</dbReference>
<dbReference type="AlphaFoldDB" id="A0A1C4TW78"/>
<dbReference type="Proteomes" id="UP000249334">
    <property type="component" value="Unassembled WGS sequence"/>
</dbReference>
<protein>
    <recommendedName>
        <fullName evidence="1">DUF397 domain-containing protein</fullName>
    </recommendedName>
</protein>
<reference evidence="4 5" key="1">
    <citation type="submission" date="2016-06" db="EMBL/GenBank/DDBJ databases">
        <authorList>
            <person name="Kjaerup R.B."/>
            <person name="Dalgaard T.S."/>
            <person name="Juul-Madsen H.R."/>
        </authorList>
    </citation>
    <scope>NUCLEOTIDE SEQUENCE [LARGE SCALE GENOMIC DNA]</scope>
    <source>
        <strain evidence="4 5">DSM 44871</strain>
    </source>
</reference>
<evidence type="ECO:0000313" key="6">
    <source>
        <dbReference type="Proteomes" id="UP000249334"/>
    </source>
</evidence>
<dbReference type="Proteomes" id="UP000249419">
    <property type="component" value="Unassembled WGS sequence"/>
</dbReference>
<dbReference type="Pfam" id="PF04149">
    <property type="entry name" value="DUF397"/>
    <property type="match status" value="1"/>
</dbReference>
<reference evidence="3 7" key="2">
    <citation type="submission" date="2018-03" db="EMBL/GenBank/DDBJ databases">
        <title>Defining the species Micromonospora saelicesensis and Micromonospora noduli under the framework of genomics.</title>
        <authorList>
            <person name="Riesco R."/>
            <person name="Trujillo M.E."/>
        </authorList>
    </citation>
    <scope>NUCLEOTIDE SEQUENCE [LARGE SCALE GENOMIC DNA]</scope>
    <source>
        <strain evidence="3 7">PSN13</strain>
    </source>
</reference>
<organism evidence="4 5">
    <name type="scientific">Micromonospora saelicesensis</name>
    <dbReference type="NCBI Taxonomy" id="285676"/>
    <lineage>
        <taxon>Bacteria</taxon>
        <taxon>Bacillati</taxon>
        <taxon>Actinomycetota</taxon>
        <taxon>Actinomycetes</taxon>
        <taxon>Micromonosporales</taxon>
        <taxon>Micromonosporaceae</taxon>
        <taxon>Micromonospora</taxon>
    </lineage>
</organism>